<dbReference type="AlphaFoldDB" id="A0A6C0I5K6"/>
<evidence type="ECO:0000313" key="2">
    <source>
        <dbReference type="EMBL" id="QHT88062.1"/>
    </source>
</evidence>
<keyword evidence="1" id="KW-0812">Transmembrane</keyword>
<evidence type="ECO:0008006" key="3">
    <source>
        <dbReference type="Google" id="ProtNLM"/>
    </source>
</evidence>
<sequence>MLFPKKINKSNLLYIIIIVIILLSTVRYFNKQERYHNEEPIIARLKFDCSKLDDRIKNVDFYPADESYTEDKKRIYLCLRDENDKYYDYNMLMYVAIHECAHALTDVIDPEHKTNEFKSMFQSLLQKAEKLGLYDPSKEIIENYCKVKKNKIIHSLI</sequence>
<proteinExistence type="predicted"/>
<organism evidence="2">
    <name type="scientific">viral metagenome</name>
    <dbReference type="NCBI Taxonomy" id="1070528"/>
    <lineage>
        <taxon>unclassified sequences</taxon>
        <taxon>metagenomes</taxon>
        <taxon>organismal metagenomes</taxon>
    </lineage>
</organism>
<evidence type="ECO:0000256" key="1">
    <source>
        <dbReference type="SAM" id="Phobius"/>
    </source>
</evidence>
<reference evidence="2" key="1">
    <citation type="journal article" date="2020" name="Nature">
        <title>Giant virus diversity and host interactions through global metagenomics.</title>
        <authorList>
            <person name="Schulz F."/>
            <person name="Roux S."/>
            <person name="Paez-Espino D."/>
            <person name="Jungbluth S."/>
            <person name="Walsh D.A."/>
            <person name="Denef V.J."/>
            <person name="McMahon K.D."/>
            <person name="Konstantinidis K.T."/>
            <person name="Eloe-Fadrosh E.A."/>
            <person name="Kyrpides N.C."/>
            <person name="Woyke T."/>
        </authorList>
    </citation>
    <scope>NUCLEOTIDE SEQUENCE</scope>
    <source>
        <strain evidence="2">GVMAG-M-3300023184-24</strain>
    </source>
</reference>
<dbReference type="EMBL" id="MN740108">
    <property type="protein sequence ID" value="QHT88062.1"/>
    <property type="molecule type" value="Genomic_DNA"/>
</dbReference>
<accession>A0A6C0I5K6</accession>
<feature type="transmembrane region" description="Helical" evidence="1">
    <location>
        <begin position="12"/>
        <end position="29"/>
    </location>
</feature>
<name>A0A6C0I5K6_9ZZZZ</name>
<keyword evidence="1" id="KW-1133">Transmembrane helix</keyword>
<keyword evidence="1" id="KW-0472">Membrane</keyword>
<protein>
    <recommendedName>
        <fullName evidence="3">WLM domain-containing protein</fullName>
    </recommendedName>
</protein>